<dbReference type="PROSITE" id="PS50837">
    <property type="entry name" value="NACHT"/>
    <property type="match status" value="1"/>
</dbReference>
<evidence type="ECO:0000259" key="4">
    <source>
        <dbReference type="PROSITE" id="PS50837"/>
    </source>
</evidence>
<name>A0A1I8J3L4_9PLAT</name>
<feature type="region of interest" description="Disordered" evidence="3">
    <location>
        <begin position="49"/>
        <end position="70"/>
    </location>
</feature>
<keyword evidence="5" id="KW-1185">Reference proteome</keyword>
<dbReference type="InterPro" id="IPR011047">
    <property type="entry name" value="Quinoprotein_ADH-like_sf"/>
</dbReference>
<dbReference type="PANTHER" id="PTHR19871:SF14">
    <property type="entry name" value="DUF4062 DOMAIN-CONTAINING PROTEIN"/>
    <property type="match status" value="1"/>
</dbReference>
<evidence type="ECO:0000256" key="2">
    <source>
        <dbReference type="ARBA" id="ARBA00022737"/>
    </source>
</evidence>
<feature type="region of interest" description="Disordered" evidence="3">
    <location>
        <begin position="728"/>
        <end position="794"/>
    </location>
</feature>
<feature type="domain" description="NACHT" evidence="4">
    <location>
        <begin position="1128"/>
        <end position="1268"/>
    </location>
</feature>
<dbReference type="Proteomes" id="UP000095280">
    <property type="component" value="Unplaced"/>
</dbReference>
<dbReference type="WBParaSite" id="maker-uti_cns_0045713-snap-gene-0.7-mRNA-1">
    <property type="protein sequence ID" value="maker-uti_cns_0045713-snap-gene-0.7-mRNA-1"/>
    <property type="gene ID" value="maker-uti_cns_0045713-snap-gene-0.7"/>
</dbReference>
<keyword evidence="1" id="KW-0853">WD repeat</keyword>
<feature type="compositionally biased region" description="Polar residues" evidence="3">
    <location>
        <begin position="274"/>
        <end position="290"/>
    </location>
</feature>
<dbReference type="Pfam" id="PF25469">
    <property type="entry name" value="WHD_NWD1"/>
    <property type="match status" value="1"/>
</dbReference>
<dbReference type="InterPro" id="IPR007111">
    <property type="entry name" value="NACHT_NTPase"/>
</dbReference>
<reference evidence="6" key="1">
    <citation type="submission" date="2016-11" db="UniProtKB">
        <authorList>
            <consortium name="WormBaseParasite"/>
        </authorList>
    </citation>
    <scope>IDENTIFICATION</scope>
</reference>
<feature type="region of interest" description="Disordered" evidence="3">
    <location>
        <begin position="273"/>
        <end position="303"/>
    </location>
</feature>
<dbReference type="Gene3D" id="3.40.50.300">
    <property type="entry name" value="P-loop containing nucleotide triphosphate hydrolases"/>
    <property type="match status" value="1"/>
</dbReference>
<sequence length="2562" mass="284338">MAERWQLQLSLCKSDSTSNLPKFIVRCQFAKAASDGALRSLGANKGRTAGRVRGAGVSQQTVDVAPSPRLSPPHLLHRLRTVGLGADDVACQLESPTAQQIARTGQAGAMIERRVGDSLVADLEGGAQQASVRRVDLSLERVSALYNRTVSITAWNSAALWRSGKSSATPQILADVGNQTAEVDELLTSWKLTRLSVSASAEDCSLGVHDGLLRVDHQADARRNGNQPIQLSLGALDGRGQQGEVIGVAKHAEPSLRLASTHASPQQEAVVVGRQSSPINRNGASVSPWSTPEDVSKKSDRPSGVETAAVVPWYSAMTAEISSSGTLYARSTSGSASLTTESKAFLKSTKIRIRVNWRMRASSMTRRRARICVTVPRWGRNPFCSGRRYGSSTGCNRDSSMRLNSFAAQDCRQMPRCSSSLVVPGFFGMATMCAVVHSFGATSPESTRFITLATSVATQWIRSASVGTSSGPSALPPGDCRANFTTSAVLTGATLKLSSAGNGVSGGSLRFSGSGGGGALTMAAKNSRSSFLRSSGVSPARLSAMRRFRPSVDDGPGHAPSGIGPCGRDGLDGVIDSGLLPLQVDSRQSLLRLASLPPTQTEPLQIFPRFVDRGVVLPDRLPALGRSHQRDCLLRSGSNCSAHLRVLGSSTLVAQRSDKGTGDQAGIAVEIVQGGVRDRLDSRQQPGALGVEAAAAFQTADVELRLLTALLADVTLITHRPPEVAGTASYRPALEMRVRSPRSPTSRRRSRQPGRQTADVQQAAPVEPQHQRPDGGGGCTRAEQQPQAAPGLERLHRVARQVAGQRLAGREALGRPPRRHRRRLRPGGALVDMRWGIQEGSTTDQTAAEICYSELALCQRISVGPYFLGILSHRYGTRQLPFRVQQSDMSSIEKVMRAQGNHVAADLLRKFYRLDENQLQPVFILQSAVSAEEEQQLLEAARSAADAAVKAGELTEARALEFTASVTHLEFVHGIVNCRPDRRRDALLFRREISDLRERESDVTSARFADTNASGGLDEAVFKKLQDLMKQQLPRLLPSENSIEYRVTWQSLVESDPSYKNRLASDCENHLRRLIERAVRDLSELESNTLYTEVLQHSHQCVNYVSQFQGREDTMGAVRDYIVGPSRRPLVIHGCSGCGKTSVLARAGNLARQWLPETERDSAVVLFRFLGTSPATSSIRQTLRSLCQQIETVIGQSSSKTLQNLDSFRELIDTFYDLCHSITLQNRRVLIFLDSVDQLDSSDGAYTMNWMRSELPENVKLVLSTLPDMFGILDTCRLLLENDEACFVEVRALEPSLCSKIVRAMLESRGRCLTDPQWSVLRDAFQVCSLPIYMNLLFNQALSWRSYTTVEPESIEASVRGAIFQLFRQLERQFGKLLVFHSLSYITASRSGLSEPELEDLLSLDEDVLGEIFEHHLPPFIRIPPLSWTRVRHAIGGYLAEREADGARVLFWYHRQFWEVATDYFFADVEHAKATHSRLSDYFLGGTHPPTEADRQVAAQPNALQQHADKTRRFNLRKLSELPFHLISSGRLSEFHDHVTFNADYLEARLTSSSRYQVMRDLQLFLDLKESERGDQSAAEDAERVYNAIRIAALSLNHSSLGLGVDLCGRLQSFSKNSHRIRALLDGCRKNAHMSRISPTMRCFDSGSSFTHCSIQVQLALAVLCDNGQFYVTSALDNTVTWFDLDGNALATAKCDRPSFLHVRSVRRLASSGSCVVAAKEQSDDAEVYRLYEANMYTGRWRLLVERLPVNLRVDLSEDHVFSCSQNHMIVKWSPDSADSSSSCPQFFIIRAKPMKICHIETVRSRRKSRMSDPVSSGNNFLFFYGRFLSKDKEAIEAENSSSDAPFKPRLLLLGSMEERELSLPEVLLNDSDSSRFEQNLAPYVLDDKLLIVTRYLEKNAASLDAVIFTVRLFVVTESDVREKFCWRTSRDKSFLATSFSAVLSADSSTCAILFHYTFKSSMGFVCQLSEGNFFNLAYNTILERSHKDKVLTIDSVVTYTPQTVFLSQYGDYLISKGASSFMLNVWSGRDGTFIRAISGDSSFSVVGQPPKTDFLIINCVPEGFENESFIIVKVLNLSSLPDFDSDYENSIVTTMEKKNGRFIYRPATGCFYTAYFDANALGGRVTEFDTLTAAQEADFNGTINGTLKNVMLHWDLGDVNLALLGTFKDNLLHLIDLEQAVLLNELPKNQPLDRVDFRVKLRETWISVLKAKQSVAMEMLELAKKELALAENKLTPSDQDYEIKRLAFEFVKEFVMKKLANHTAKTDTAYGYANADSLHDELFENLSKSGNSKSQLMSECLLEMHFNLRYSPQLAADSSCSPVWLFARPQHPGHIIVQYLCDKIGSYEEACHKDAMCWPGQLVVCDTRDYKVLTISKTFDAGVLYLLDDGLHCITYRLKVFNIETGELVRDLDPTNSVILMDMLVTPDRRLVIGKKYEPARQVHIYNNPLDDDQSMEQEEFHDPPRVVQAYRVADGSIAFDYIFEDEPFLMLAPSNDRLVIVLENHPVQLYEILSDVDADTAPKFDSMDNSSNYCSVSTYLEVLFLAKDLLESPMPDRLIR</sequence>
<dbReference type="InterPro" id="IPR057588">
    <property type="entry name" value="NWD1/2-like_WH"/>
</dbReference>
<dbReference type="SUPFAM" id="SSF52540">
    <property type="entry name" value="P-loop containing nucleoside triphosphate hydrolases"/>
    <property type="match status" value="1"/>
</dbReference>
<dbReference type="InterPro" id="IPR027417">
    <property type="entry name" value="P-loop_NTPase"/>
</dbReference>
<protein>
    <submittedName>
        <fullName evidence="6">NACHT domain-containing protein</fullName>
    </submittedName>
</protein>
<feature type="compositionally biased region" description="Basic and acidic residues" evidence="3">
    <location>
        <begin position="294"/>
        <end position="303"/>
    </location>
</feature>
<accession>A0A1I8J3L4</accession>
<evidence type="ECO:0000313" key="6">
    <source>
        <dbReference type="WBParaSite" id="maker-uti_cns_0045713-snap-gene-0.7-mRNA-1"/>
    </source>
</evidence>
<keyword evidence="2" id="KW-0677">Repeat</keyword>
<dbReference type="SUPFAM" id="SSF50998">
    <property type="entry name" value="Quinoprotein alcohol dehydrogenase-like"/>
    <property type="match status" value="1"/>
</dbReference>
<evidence type="ECO:0000313" key="5">
    <source>
        <dbReference type="Proteomes" id="UP000095280"/>
    </source>
</evidence>
<dbReference type="Pfam" id="PF05729">
    <property type="entry name" value="NACHT"/>
    <property type="match status" value="1"/>
</dbReference>
<organism evidence="5 6">
    <name type="scientific">Macrostomum lignano</name>
    <dbReference type="NCBI Taxonomy" id="282301"/>
    <lineage>
        <taxon>Eukaryota</taxon>
        <taxon>Metazoa</taxon>
        <taxon>Spiralia</taxon>
        <taxon>Lophotrochozoa</taxon>
        <taxon>Platyhelminthes</taxon>
        <taxon>Rhabditophora</taxon>
        <taxon>Macrostomorpha</taxon>
        <taxon>Macrostomida</taxon>
        <taxon>Macrostomidae</taxon>
        <taxon>Macrostomum</taxon>
    </lineage>
</organism>
<dbReference type="PANTHER" id="PTHR19871">
    <property type="entry name" value="BETA TRANSDUCIN-RELATED PROTEIN"/>
    <property type="match status" value="1"/>
</dbReference>
<evidence type="ECO:0000256" key="3">
    <source>
        <dbReference type="SAM" id="MobiDB-lite"/>
    </source>
</evidence>
<proteinExistence type="predicted"/>
<evidence type="ECO:0000256" key="1">
    <source>
        <dbReference type="ARBA" id="ARBA00022574"/>
    </source>
</evidence>
<dbReference type="InterPro" id="IPR052752">
    <property type="entry name" value="NACHT-WD_repeat"/>
</dbReference>